<keyword evidence="2" id="KW-1185">Reference proteome</keyword>
<protein>
    <submittedName>
        <fullName evidence="1">Uncharacterized protein</fullName>
    </submittedName>
</protein>
<gene>
    <name evidence="1" type="ORF">K503DRAFT_776846</name>
</gene>
<sequence length="139" mass="15384">MPRTRSSASNAAFSKVAEPNLTFGSAFADFANFATASVLLVPPLHTLVIPPMHWSCYLSTLLVKVFTCRNEQQAITHALEGKFQASTIPLGAIRRLDREVLCHYSCNRTASAPPFRSSRDSVKWRTHVSDSYQPPYSAP</sequence>
<dbReference type="AlphaFoldDB" id="A0A1B7MI30"/>
<accession>A0A1B7MI30</accession>
<organism evidence="1 2">
    <name type="scientific">Rhizopogon vinicolor AM-OR11-026</name>
    <dbReference type="NCBI Taxonomy" id="1314800"/>
    <lineage>
        <taxon>Eukaryota</taxon>
        <taxon>Fungi</taxon>
        <taxon>Dikarya</taxon>
        <taxon>Basidiomycota</taxon>
        <taxon>Agaricomycotina</taxon>
        <taxon>Agaricomycetes</taxon>
        <taxon>Agaricomycetidae</taxon>
        <taxon>Boletales</taxon>
        <taxon>Suillineae</taxon>
        <taxon>Rhizopogonaceae</taxon>
        <taxon>Rhizopogon</taxon>
    </lineage>
</organism>
<evidence type="ECO:0000313" key="2">
    <source>
        <dbReference type="Proteomes" id="UP000092154"/>
    </source>
</evidence>
<reference evidence="1 2" key="1">
    <citation type="submission" date="2016-06" db="EMBL/GenBank/DDBJ databases">
        <title>Comparative genomics of the ectomycorrhizal sister species Rhizopogon vinicolor and Rhizopogon vesiculosus (Basidiomycota: Boletales) reveals a divergence of the mating type B locus.</title>
        <authorList>
            <consortium name="DOE Joint Genome Institute"/>
            <person name="Mujic A.B."/>
            <person name="Kuo A."/>
            <person name="Tritt A."/>
            <person name="Lipzen A."/>
            <person name="Chen C."/>
            <person name="Johnson J."/>
            <person name="Sharma A."/>
            <person name="Barry K."/>
            <person name="Grigoriev I.V."/>
            <person name="Spatafora J.W."/>
        </authorList>
    </citation>
    <scope>NUCLEOTIDE SEQUENCE [LARGE SCALE GENOMIC DNA]</scope>
    <source>
        <strain evidence="1 2">AM-OR11-026</strain>
    </source>
</reference>
<dbReference type="OrthoDB" id="10493948at2759"/>
<name>A0A1B7MI30_9AGAM</name>
<dbReference type="Proteomes" id="UP000092154">
    <property type="component" value="Unassembled WGS sequence"/>
</dbReference>
<dbReference type="InParanoid" id="A0A1B7MI30"/>
<dbReference type="EMBL" id="KV449066">
    <property type="protein sequence ID" value="OAX32255.1"/>
    <property type="molecule type" value="Genomic_DNA"/>
</dbReference>
<evidence type="ECO:0000313" key="1">
    <source>
        <dbReference type="EMBL" id="OAX32255.1"/>
    </source>
</evidence>
<proteinExistence type="predicted"/>